<evidence type="ECO:0000256" key="4">
    <source>
        <dbReference type="SAM" id="SignalP"/>
    </source>
</evidence>
<name>A0ABN2LLS0_9MICO</name>
<dbReference type="Pfam" id="PF07161">
    <property type="entry name" value="LppX_LprAFG"/>
    <property type="match status" value="1"/>
</dbReference>
<evidence type="ECO:0000313" key="6">
    <source>
        <dbReference type="Proteomes" id="UP001499938"/>
    </source>
</evidence>
<evidence type="ECO:0000256" key="2">
    <source>
        <dbReference type="ARBA" id="ARBA00009194"/>
    </source>
</evidence>
<keyword evidence="3" id="KW-1003">Cell membrane</keyword>
<dbReference type="InterPro" id="IPR009830">
    <property type="entry name" value="LppX/LprAFG"/>
</dbReference>
<evidence type="ECO:0000313" key="5">
    <source>
        <dbReference type="EMBL" id="GAA1791143.1"/>
    </source>
</evidence>
<keyword evidence="3" id="KW-0472">Membrane</keyword>
<sequence>MRRRAVLTAALVGPLALAGCSKGSEAADPSAALAKAKTTLEAAKAVTVDLKADKPIPSGHNGVSAAKGVGLIDATNPKFKGTVSAVVSGAPVTTDIIAIGSDTWMKLFTPTFSKVDLKPLGAPNPTGFFVPGTGLSSLVDQVGSPAGGAEKRFGKEVLASYTGTVSGAVVKRLLNLGSDSATFQAEFGIVPASGELRTAKLTGPFYDTGDSSYSVTLTDYGKTVDITAP</sequence>
<feature type="chain" id="PRO_5045786153" description="LppX_LprAFG lipoprotein" evidence="4">
    <location>
        <begin position="27"/>
        <end position="229"/>
    </location>
</feature>
<protein>
    <recommendedName>
        <fullName evidence="7">LppX_LprAFG lipoprotein</fullName>
    </recommendedName>
</protein>
<gene>
    <name evidence="5" type="ORF">GCM10009811_15020</name>
</gene>
<comment type="similarity">
    <text evidence="2">Belongs to the LppX/LprAFG lipoprotein family.</text>
</comment>
<comment type="subcellular location">
    <subcellularLocation>
        <location evidence="1">Cell envelope</location>
    </subcellularLocation>
</comment>
<dbReference type="InterPro" id="IPR029046">
    <property type="entry name" value="LolA/LolB/LppX"/>
</dbReference>
<dbReference type="Proteomes" id="UP001499938">
    <property type="component" value="Unassembled WGS sequence"/>
</dbReference>
<feature type="signal peptide" evidence="4">
    <location>
        <begin position="1"/>
        <end position="26"/>
    </location>
</feature>
<evidence type="ECO:0000256" key="3">
    <source>
        <dbReference type="ARBA" id="ARBA00022475"/>
    </source>
</evidence>
<dbReference type="SUPFAM" id="SSF89392">
    <property type="entry name" value="Prokaryotic lipoproteins and lipoprotein localization factors"/>
    <property type="match status" value="1"/>
</dbReference>
<organism evidence="5 6">
    <name type="scientific">Nostocoides veronense</name>
    <dbReference type="NCBI Taxonomy" id="330836"/>
    <lineage>
        <taxon>Bacteria</taxon>
        <taxon>Bacillati</taxon>
        <taxon>Actinomycetota</taxon>
        <taxon>Actinomycetes</taxon>
        <taxon>Micrococcales</taxon>
        <taxon>Intrasporangiaceae</taxon>
        <taxon>Nostocoides</taxon>
    </lineage>
</organism>
<evidence type="ECO:0000256" key="1">
    <source>
        <dbReference type="ARBA" id="ARBA00004196"/>
    </source>
</evidence>
<comment type="caution">
    <text evidence="5">The sequence shown here is derived from an EMBL/GenBank/DDBJ whole genome shotgun (WGS) entry which is preliminary data.</text>
</comment>
<dbReference type="RefSeq" id="WP_344083120.1">
    <property type="nucleotide sequence ID" value="NZ_BAAAPO010000024.1"/>
</dbReference>
<dbReference type="EMBL" id="BAAAPO010000024">
    <property type="protein sequence ID" value="GAA1791143.1"/>
    <property type="molecule type" value="Genomic_DNA"/>
</dbReference>
<reference evidence="5 6" key="1">
    <citation type="journal article" date="2019" name="Int. J. Syst. Evol. Microbiol.">
        <title>The Global Catalogue of Microorganisms (GCM) 10K type strain sequencing project: providing services to taxonomists for standard genome sequencing and annotation.</title>
        <authorList>
            <consortium name="The Broad Institute Genomics Platform"/>
            <consortium name="The Broad Institute Genome Sequencing Center for Infectious Disease"/>
            <person name="Wu L."/>
            <person name="Ma J."/>
        </authorList>
    </citation>
    <scope>NUCLEOTIDE SEQUENCE [LARGE SCALE GENOMIC DNA]</scope>
    <source>
        <strain evidence="5 6">JCM 15592</strain>
    </source>
</reference>
<keyword evidence="4" id="KW-0732">Signal</keyword>
<accession>A0ABN2LLS0</accession>
<keyword evidence="6" id="KW-1185">Reference proteome</keyword>
<dbReference type="PROSITE" id="PS51257">
    <property type="entry name" value="PROKAR_LIPOPROTEIN"/>
    <property type="match status" value="1"/>
</dbReference>
<dbReference type="CDD" id="cd16334">
    <property type="entry name" value="LppX-like"/>
    <property type="match status" value="1"/>
</dbReference>
<evidence type="ECO:0008006" key="7">
    <source>
        <dbReference type="Google" id="ProtNLM"/>
    </source>
</evidence>
<proteinExistence type="inferred from homology"/>
<dbReference type="Gene3D" id="2.50.20.20">
    <property type="match status" value="1"/>
</dbReference>